<organism evidence="1 2">
    <name type="scientific">Ditylenchus dipsaci</name>
    <dbReference type="NCBI Taxonomy" id="166011"/>
    <lineage>
        <taxon>Eukaryota</taxon>
        <taxon>Metazoa</taxon>
        <taxon>Ecdysozoa</taxon>
        <taxon>Nematoda</taxon>
        <taxon>Chromadorea</taxon>
        <taxon>Rhabditida</taxon>
        <taxon>Tylenchina</taxon>
        <taxon>Tylenchomorpha</taxon>
        <taxon>Sphaerularioidea</taxon>
        <taxon>Anguinidae</taxon>
        <taxon>Anguininae</taxon>
        <taxon>Ditylenchus</taxon>
    </lineage>
</organism>
<evidence type="ECO:0000313" key="1">
    <source>
        <dbReference type="Proteomes" id="UP000887574"/>
    </source>
</evidence>
<sequence length="88" mass="10240">MESNEGKPIASYNRYLMQQTVRSAYGTKQFWKCATRVCHGTAESVFGKTNGLVNKRLMTDVDKDLKEIVLNRDFTITTREERFLLWDS</sequence>
<dbReference type="AlphaFoldDB" id="A0A915CZB7"/>
<accession>A0A915CZB7</accession>
<name>A0A915CZB7_9BILA</name>
<dbReference type="Proteomes" id="UP000887574">
    <property type="component" value="Unplaced"/>
</dbReference>
<dbReference type="WBParaSite" id="jg13746">
    <property type="protein sequence ID" value="jg13746"/>
    <property type="gene ID" value="jg13746"/>
</dbReference>
<protein>
    <submittedName>
        <fullName evidence="2">Uncharacterized protein</fullName>
    </submittedName>
</protein>
<reference evidence="2" key="1">
    <citation type="submission" date="2022-11" db="UniProtKB">
        <authorList>
            <consortium name="WormBaseParasite"/>
        </authorList>
    </citation>
    <scope>IDENTIFICATION</scope>
</reference>
<keyword evidence="1" id="KW-1185">Reference proteome</keyword>
<evidence type="ECO:0000313" key="2">
    <source>
        <dbReference type="WBParaSite" id="jg13746"/>
    </source>
</evidence>
<proteinExistence type="predicted"/>